<dbReference type="InterPro" id="IPR016181">
    <property type="entry name" value="Acyl_CoA_acyltransferase"/>
</dbReference>
<dbReference type="EC" id="2.3.2.29" evidence="4"/>
<dbReference type="Pfam" id="PF04377">
    <property type="entry name" value="ATE_C"/>
    <property type="match status" value="1"/>
</dbReference>
<comment type="catalytic activity">
    <reaction evidence="4">
        <text>N-terminal L-glutamyl-[protein] + L-leucyl-tRNA(Leu) = N-terminal L-leucyl-L-glutamyl-[protein] + tRNA(Leu) + H(+)</text>
        <dbReference type="Rhea" id="RHEA:50412"/>
        <dbReference type="Rhea" id="RHEA-COMP:9613"/>
        <dbReference type="Rhea" id="RHEA-COMP:9622"/>
        <dbReference type="Rhea" id="RHEA-COMP:12664"/>
        <dbReference type="Rhea" id="RHEA-COMP:12668"/>
        <dbReference type="ChEBI" id="CHEBI:15378"/>
        <dbReference type="ChEBI" id="CHEBI:64721"/>
        <dbReference type="ChEBI" id="CHEBI:78442"/>
        <dbReference type="ChEBI" id="CHEBI:78494"/>
        <dbReference type="ChEBI" id="CHEBI:133041"/>
        <dbReference type="EC" id="2.3.2.29"/>
    </reaction>
</comment>
<name>A0AAE9YHE8_9GAMM</name>
<dbReference type="PANTHER" id="PTHR21367:SF1">
    <property type="entry name" value="ARGINYL-TRNA--PROTEIN TRANSFERASE 1"/>
    <property type="match status" value="1"/>
</dbReference>
<dbReference type="AlphaFoldDB" id="A0AAE9YHE8"/>
<dbReference type="SUPFAM" id="SSF55729">
    <property type="entry name" value="Acyl-CoA N-acyltransferases (Nat)"/>
    <property type="match status" value="1"/>
</dbReference>
<dbReference type="Pfam" id="PF04376">
    <property type="entry name" value="ATE_N"/>
    <property type="match status" value="1"/>
</dbReference>
<dbReference type="NCBIfam" id="NF002342">
    <property type="entry name" value="PRK01305.1-3"/>
    <property type="match status" value="1"/>
</dbReference>
<keyword evidence="2 4" id="KW-0808">Transferase</keyword>
<dbReference type="HAMAP" id="MF_00689">
    <property type="entry name" value="Bpt"/>
    <property type="match status" value="1"/>
</dbReference>
<dbReference type="RefSeq" id="WP_044834602.1">
    <property type="nucleotide sequence ID" value="NZ_CP059735.1"/>
</dbReference>
<dbReference type="GO" id="GO:0008914">
    <property type="term" value="F:leucyl-tRNA--protein transferase activity"/>
    <property type="evidence" value="ECO:0007669"/>
    <property type="project" value="UniProtKB-UniRule"/>
</dbReference>
<dbReference type="NCBIfam" id="NF002346">
    <property type="entry name" value="PRK01305.2-3"/>
    <property type="match status" value="1"/>
</dbReference>
<evidence type="ECO:0000259" key="6">
    <source>
        <dbReference type="Pfam" id="PF04377"/>
    </source>
</evidence>
<dbReference type="PIRSF" id="PIRSF037208">
    <property type="entry name" value="ATE_pro_prd"/>
    <property type="match status" value="1"/>
</dbReference>
<evidence type="ECO:0000259" key="5">
    <source>
        <dbReference type="Pfam" id="PF04376"/>
    </source>
</evidence>
<dbReference type="Proteomes" id="UP000032568">
    <property type="component" value="Chromosome"/>
</dbReference>
<reference evidence="7 8" key="2">
    <citation type="journal article" date="2022" name="Mar. Drugs">
        <title>Bioassay-Guided Fractionation Leads to the Detection of Cholic Acid Generated by the Rare Thalassomonas sp.</title>
        <authorList>
            <person name="Pheiffer F."/>
            <person name="Schneider Y.K."/>
            <person name="Hansen E.H."/>
            <person name="Andersen J.H."/>
            <person name="Isaksson J."/>
            <person name="Busche T."/>
            <person name="R C."/>
            <person name="Kalinowski J."/>
            <person name="Zyl L.V."/>
            <person name="Trindade M."/>
        </authorList>
    </citation>
    <scope>NUCLEOTIDE SEQUENCE [LARGE SCALE GENOMIC DNA]</scope>
    <source>
        <strain evidence="7 8">A5K-106</strain>
    </source>
</reference>
<gene>
    <name evidence="4" type="primary">bpt</name>
    <name evidence="7" type="ORF">SG35_014875</name>
</gene>
<keyword evidence="3 4" id="KW-0012">Acyltransferase</keyword>
<dbReference type="PANTHER" id="PTHR21367">
    <property type="entry name" value="ARGININE-TRNA-PROTEIN TRANSFERASE 1"/>
    <property type="match status" value="1"/>
</dbReference>
<evidence type="ECO:0000256" key="4">
    <source>
        <dbReference type="HAMAP-Rule" id="MF_00689"/>
    </source>
</evidence>
<dbReference type="GO" id="GO:0071596">
    <property type="term" value="P:ubiquitin-dependent protein catabolic process via the N-end rule pathway"/>
    <property type="evidence" value="ECO:0007669"/>
    <property type="project" value="InterPro"/>
</dbReference>
<reference evidence="7 8" key="1">
    <citation type="journal article" date="2015" name="Genome Announc.">
        <title>Draft Genome Sequences of Marine Isolates of Thalassomonas viridans and Thalassomonas actiniarum.</title>
        <authorList>
            <person name="Olonade I."/>
            <person name="van Zyl L.J."/>
            <person name="Trindade M."/>
        </authorList>
    </citation>
    <scope>NUCLEOTIDE SEQUENCE [LARGE SCALE GENOMIC DNA]</scope>
    <source>
        <strain evidence="7 8">A5K-106</strain>
    </source>
</reference>
<dbReference type="EMBL" id="CP059735">
    <property type="protein sequence ID" value="WDD96664.1"/>
    <property type="molecule type" value="Genomic_DNA"/>
</dbReference>
<accession>A0AAE9YHE8</accession>
<comment type="function">
    <text evidence="4">Functions in the N-end rule pathway of protein degradation where it conjugates Leu from its aminoacyl-tRNA to the N-termini of proteins containing an N-terminal aspartate or glutamate.</text>
</comment>
<dbReference type="InterPro" id="IPR017138">
    <property type="entry name" value="Asp_Glu_LeuTrfase"/>
</dbReference>
<proteinExistence type="inferred from homology"/>
<organism evidence="7 8">
    <name type="scientific">Thalassomonas actiniarum</name>
    <dbReference type="NCBI Taxonomy" id="485447"/>
    <lineage>
        <taxon>Bacteria</taxon>
        <taxon>Pseudomonadati</taxon>
        <taxon>Pseudomonadota</taxon>
        <taxon>Gammaproteobacteria</taxon>
        <taxon>Alteromonadales</taxon>
        <taxon>Colwelliaceae</taxon>
        <taxon>Thalassomonas</taxon>
    </lineage>
</organism>
<evidence type="ECO:0000256" key="2">
    <source>
        <dbReference type="ARBA" id="ARBA00022679"/>
    </source>
</evidence>
<dbReference type="GO" id="GO:0005737">
    <property type="term" value="C:cytoplasm"/>
    <property type="evidence" value="ECO:0007669"/>
    <property type="project" value="UniProtKB-SubCell"/>
</dbReference>
<evidence type="ECO:0000256" key="3">
    <source>
        <dbReference type="ARBA" id="ARBA00023315"/>
    </source>
</evidence>
<dbReference type="NCBIfam" id="NF002341">
    <property type="entry name" value="PRK01305.1-1"/>
    <property type="match status" value="1"/>
</dbReference>
<sequence>MSSSDFKLGITKTFPCNYLPEEQERLLIAVDDRFQNNDSYTWLMTQGFRRSGNQIYRPHCPSCNACQSIRVLVDSFSPSRSQKRLLKRNSHFVLNKSTELKDDYYPLYERYINTVHADGAMYPASYQQFKNFLSCKISEQLFIETWDKEELISVAVTDKLENGLSAVYTFYHPDYRKSALGILSILNQIRICAEINLPYLYLGYQIDKCQKMNYKDRYFPYEKLTENNWLIVNK</sequence>
<comment type="subcellular location">
    <subcellularLocation>
        <location evidence="4">Cytoplasm</location>
    </subcellularLocation>
</comment>
<feature type="domain" description="N-end aminoacyl transferase N-terminal" evidence="5">
    <location>
        <begin position="15"/>
        <end position="84"/>
    </location>
</feature>
<dbReference type="InterPro" id="IPR030700">
    <property type="entry name" value="N-end_Aminoacyl_Trfase"/>
</dbReference>
<feature type="domain" description="N-end rule aminoacyl transferase C-terminal" evidence="6">
    <location>
        <begin position="104"/>
        <end position="224"/>
    </location>
</feature>
<dbReference type="InterPro" id="IPR007471">
    <property type="entry name" value="N-end_Aminoacyl_Trfase_N"/>
</dbReference>
<comment type="similarity">
    <text evidence="4">Belongs to the R-transferase family. Bpt subfamily.</text>
</comment>
<dbReference type="NCBIfam" id="NF002345">
    <property type="entry name" value="PRK01305.2-2"/>
    <property type="match status" value="1"/>
</dbReference>
<evidence type="ECO:0000313" key="8">
    <source>
        <dbReference type="Proteomes" id="UP000032568"/>
    </source>
</evidence>
<dbReference type="KEGG" id="tact:SG35_014875"/>
<keyword evidence="1 4" id="KW-0963">Cytoplasm</keyword>
<evidence type="ECO:0000313" key="7">
    <source>
        <dbReference type="EMBL" id="WDD96664.1"/>
    </source>
</evidence>
<keyword evidence="8" id="KW-1185">Reference proteome</keyword>
<dbReference type="GO" id="GO:0004057">
    <property type="term" value="F:arginyl-tRNA--protein transferase activity"/>
    <property type="evidence" value="ECO:0007669"/>
    <property type="project" value="InterPro"/>
</dbReference>
<evidence type="ECO:0000256" key="1">
    <source>
        <dbReference type="ARBA" id="ARBA00022490"/>
    </source>
</evidence>
<dbReference type="InterPro" id="IPR007472">
    <property type="entry name" value="N-end_Aminoacyl_Trfase_C"/>
</dbReference>
<protein>
    <recommendedName>
        <fullName evidence="4">Aspartate/glutamate leucyltransferase</fullName>
        <ecNumber evidence="4">2.3.2.29</ecNumber>
    </recommendedName>
</protein>
<comment type="catalytic activity">
    <reaction evidence="4">
        <text>N-terminal L-aspartyl-[protein] + L-leucyl-tRNA(Leu) = N-terminal L-leucyl-L-aspartyl-[protein] + tRNA(Leu) + H(+)</text>
        <dbReference type="Rhea" id="RHEA:50420"/>
        <dbReference type="Rhea" id="RHEA-COMP:9613"/>
        <dbReference type="Rhea" id="RHEA-COMP:9622"/>
        <dbReference type="Rhea" id="RHEA-COMP:12669"/>
        <dbReference type="Rhea" id="RHEA-COMP:12674"/>
        <dbReference type="ChEBI" id="CHEBI:15378"/>
        <dbReference type="ChEBI" id="CHEBI:64720"/>
        <dbReference type="ChEBI" id="CHEBI:78442"/>
        <dbReference type="ChEBI" id="CHEBI:78494"/>
        <dbReference type="ChEBI" id="CHEBI:133042"/>
        <dbReference type="EC" id="2.3.2.29"/>
    </reaction>
</comment>